<dbReference type="RefSeq" id="WP_284520674.1">
    <property type="nucleotide sequence ID" value="NZ_CP103987.1"/>
</dbReference>
<evidence type="ECO:0000313" key="1">
    <source>
        <dbReference type="EMBL" id="WQQ19742.1"/>
    </source>
</evidence>
<gene>
    <name evidence="1" type="ORF">RRG46_02745</name>
</gene>
<reference evidence="1 2" key="1">
    <citation type="submission" date="2023-12" db="EMBL/GenBank/DDBJ databases">
        <title>Hybrid Genome Assemblies of Mycoplasma cynos and Mycoplasma felis isolated from Dogs and Cats with Infectious Respiratory Disease.</title>
        <authorList>
            <person name="Framst I."/>
            <person name="Cai H."/>
            <person name="Ramesh P."/>
            <person name="Maboni G."/>
        </authorList>
    </citation>
    <scope>NUCLEOTIDE SEQUENCE [LARGE SCALE GENOMIC DNA]</scope>
    <source>
        <strain evidence="1 2">30510</strain>
    </source>
</reference>
<name>A0ABD8AI85_9BACT</name>
<proteinExistence type="predicted"/>
<dbReference type="Proteomes" id="UP001327314">
    <property type="component" value="Chromosome"/>
</dbReference>
<dbReference type="EMBL" id="CP141046">
    <property type="protein sequence ID" value="WQQ19742.1"/>
    <property type="molecule type" value="Genomic_DNA"/>
</dbReference>
<evidence type="ECO:0000313" key="2">
    <source>
        <dbReference type="Proteomes" id="UP001327314"/>
    </source>
</evidence>
<protein>
    <submittedName>
        <fullName evidence="1">Uncharacterized protein</fullName>
    </submittedName>
</protein>
<organism evidence="1 2">
    <name type="scientific">Mycoplasmopsis cynos</name>
    <dbReference type="NCBI Taxonomy" id="171284"/>
    <lineage>
        <taxon>Bacteria</taxon>
        <taxon>Bacillati</taxon>
        <taxon>Mycoplasmatota</taxon>
        <taxon>Mycoplasmoidales</taxon>
        <taxon>Metamycoplasmataceae</taxon>
        <taxon>Mycoplasmopsis</taxon>
    </lineage>
</organism>
<accession>A0ABD8AI85</accession>
<dbReference type="AlphaFoldDB" id="A0ABD8AI85"/>
<sequence length="56" mass="6623">MGFEFIGVLNEYKYYKFIENNIVKINEENVINILSLNNATELKLIIVAMYFETSRD</sequence>